<dbReference type="EMBL" id="JAAIVB010000021">
    <property type="protein sequence ID" value="NEX60910.1"/>
    <property type="molecule type" value="Genomic_DNA"/>
</dbReference>
<proteinExistence type="predicted"/>
<organism evidence="1 2">
    <name type="scientific">Noviherbaspirillum galbum</name>
    <dbReference type="NCBI Taxonomy" id="2709383"/>
    <lineage>
        <taxon>Bacteria</taxon>
        <taxon>Pseudomonadati</taxon>
        <taxon>Pseudomonadota</taxon>
        <taxon>Betaproteobacteria</taxon>
        <taxon>Burkholderiales</taxon>
        <taxon>Oxalobacteraceae</taxon>
        <taxon>Noviherbaspirillum</taxon>
    </lineage>
</organism>
<evidence type="ECO:0000313" key="2">
    <source>
        <dbReference type="Proteomes" id="UP000482155"/>
    </source>
</evidence>
<comment type="caution">
    <text evidence="1">The sequence shown here is derived from an EMBL/GenBank/DDBJ whole genome shotgun (WGS) entry which is preliminary data.</text>
</comment>
<dbReference type="AlphaFoldDB" id="A0A6B3SJL0"/>
<dbReference type="RefSeq" id="WP_163961595.1">
    <property type="nucleotide sequence ID" value="NZ_JAAIVB010000021.1"/>
</dbReference>
<protein>
    <submittedName>
        <fullName evidence="1">DUF2917 domain-containing protein</fullName>
    </submittedName>
</protein>
<dbReference type="InterPro" id="IPR021317">
    <property type="entry name" value="DUF2917"/>
</dbReference>
<gene>
    <name evidence="1" type="ORF">G3574_07460</name>
</gene>
<dbReference type="Pfam" id="PF11142">
    <property type="entry name" value="DUF2917"/>
    <property type="match status" value="1"/>
</dbReference>
<dbReference type="Proteomes" id="UP000482155">
    <property type="component" value="Unassembled WGS sequence"/>
</dbReference>
<keyword evidence="2" id="KW-1185">Reference proteome</keyword>
<evidence type="ECO:0000313" key="1">
    <source>
        <dbReference type="EMBL" id="NEX60910.1"/>
    </source>
</evidence>
<accession>A0A6B3SJL0</accession>
<reference evidence="1 2" key="1">
    <citation type="submission" date="2020-02" db="EMBL/GenBank/DDBJ databases">
        <authorList>
            <person name="Kim M.K."/>
        </authorList>
    </citation>
    <scope>NUCLEOTIDE SEQUENCE [LARGE SCALE GENOMIC DNA]</scope>
    <source>
        <strain evidence="1 2">17J57-3</strain>
    </source>
</reference>
<sequence>MSANLHSLVAPLPSPSNLTNVTNLTNAAGPRCGGQVLELTARQHLRLLDARDWRVVVLEGELWITQDGDLRDVVLSRGEEHVIDRDGLALLSPMGHARFAIHGNQPGHQGGLRNTRRTAFSLQPALA</sequence>
<name>A0A6B3SJL0_9BURK</name>